<dbReference type="InterPro" id="IPR000871">
    <property type="entry name" value="Beta-lactam_class-A"/>
</dbReference>
<sequence>MIKSFLTCVIIILMIFPSPAPAQQHDLRKSIQDIIRASGENVAVAIMGLEDKDTLSVNGRIHCPMQSVYKLPLGMAVLKQVDLGKLSLDQKIHITKKDLLPNTWSPLQKKYPEGNVDVPLSEILMYTVSQSDNSGCDILFRLLGGPSNVEKYIHSLGVRGMAIATTEEEMHGDWNVQFSNWSEPVAMVQLLQLVHEDEVLSPSSNDFLLKLMTETTTGPNRIKGLLPKDAKVAHKTGTSGPNEEGVTAAINDAGIVTLPNGKHYAIAVFMLNSRSDPKKLEAVIAAIAKSAWDHYSR</sequence>
<proteinExistence type="predicted"/>
<feature type="chain" id="PRO_5003086703" evidence="1">
    <location>
        <begin position="23"/>
        <end position="297"/>
    </location>
</feature>
<name>D6MLV1_9BACT</name>
<dbReference type="SUPFAM" id="SSF56601">
    <property type="entry name" value="beta-lactamase/transpeptidase-like"/>
    <property type="match status" value="1"/>
</dbReference>
<gene>
    <name evidence="3" type="primary">amo2</name>
    <name evidence="3" type="ORF">WISOIL_0002</name>
</gene>
<dbReference type="NCBIfam" id="NF033103">
    <property type="entry name" value="bla_class_A"/>
    <property type="match status" value="1"/>
</dbReference>
<dbReference type="InterPro" id="IPR045155">
    <property type="entry name" value="Beta-lactam_cat"/>
</dbReference>
<dbReference type="GO" id="GO:0046677">
    <property type="term" value="P:response to antibiotic"/>
    <property type="evidence" value="ECO:0007669"/>
    <property type="project" value="InterPro"/>
</dbReference>
<dbReference type="GO" id="GO:0030655">
    <property type="term" value="P:beta-lactam antibiotic catabolic process"/>
    <property type="evidence" value="ECO:0007669"/>
    <property type="project" value="InterPro"/>
</dbReference>
<dbReference type="AlphaFoldDB" id="D6MLV1"/>
<accession>D6MLV1</accession>
<feature type="signal peptide" evidence="1">
    <location>
        <begin position="1"/>
        <end position="22"/>
    </location>
</feature>
<dbReference type="Gene3D" id="3.40.710.10">
    <property type="entry name" value="DD-peptidase/beta-lactamase superfamily"/>
    <property type="match status" value="1"/>
</dbReference>
<dbReference type="InterPro" id="IPR012338">
    <property type="entry name" value="Beta-lactam/transpept-like"/>
</dbReference>
<dbReference type="EMBL" id="GQ244488">
    <property type="protein sequence ID" value="ACS83690.1"/>
    <property type="molecule type" value="Genomic_DNA"/>
</dbReference>
<protein>
    <submittedName>
        <fullName evidence="3">Amo2</fullName>
    </submittedName>
</protein>
<evidence type="ECO:0000256" key="1">
    <source>
        <dbReference type="SAM" id="SignalP"/>
    </source>
</evidence>
<keyword evidence="1" id="KW-0732">Signal</keyword>
<evidence type="ECO:0000259" key="2">
    <source>
        <dbReference type="Pfam" id="PF13354"/>
    </source>
</evidence>
<dbReference type="NCBIfam" id="NF012099">
    <property type="entry name" value="SubclassA2"/>
    <property type="match status" value="1"/>
</dbReference>
<dbReference type="PRINTS" id="PR00118">
    <property type="entry name" value="BLACTAMASEA"/>
</dbReference>
<dbReference type="PANTHER" id="PTHR35333:SF3">
    <property type="entry name" value="BETA-LACTAMASE-TYPE TRANSPEPTIDASE FOLD CONTAINING PROTEIN"/>
    <property type="match status" value="1"/>
</dbReference>
<dbReference type="Pfam" id="PF13354">
    <property type="entry name" value="Beta-lactamase2"/>
    <property type="match status" value="1"/>
</dbReference>
<reference evidence="3" key="1">
    <citation type="journal article" date="2010" name="Appl. Environ. Microbiol.">
        <title>Metagenomics Reveals Antibiotic Resistance Genes Encoding Predicted Bifunctional Proteins in Apple Orchard Soil.</title>
        <authorList>
            <person name="Donato J.J."/>
            <person name="Moe L.A."/>
            <person name="Converse B.J."/>
            <person name="Smart K.D."/>
            <person name="Berklein F.C."/>
            <person name="McManus P.S."/>
            <person name="Handelsman J."/>
        </authorList>
    </citation>
    <scope>NUCLEOTIDE SEQUENCE</scope>
</reference>
<feature type="domain" description="Beta-lactamase class A catalytic" evidence="2">
    <location>
        <begin position="45"/>
        <end position="270"/>
    </location>
</feature>
<dbReference type="PANTHER" id="PTHR35333">
    <property type="entry name" value="BETA-LACTAMASE"/>
    <property type="match status" value="1"/>
</dbReference>
<dbReference type="GO" id="GO:0008800">
    <property type="term" value="F:beta-lactamase activity"/>
    <property type="evidence" value="ECO:0007669"/>
    <property type="project" value="InterPro"/>
</dbReference>
<organism evidence="3">
    <name type="scientific">uncultured bacterium AOAmox2</name>
    <dbReference type="NCBI Taxonomy" id="654971"/>
    <lineage>
        <taxon>Bacteria</taxon>
        <taxon>environmental samples</taxon>
    </lineage>
</organism>
<evidence type="ECO:0000313" key="3">
    <source>
        <dbReference type="EMBL" id="ACS83690.1"/>
    </source>
</evidence>